<reference evidence="2" key="1">
    <citation type="submission" date="2020-08" db="EMBL/GenBank/DDBJ databases">
        <title>Genome public.</title>
        <authorList>
            <person name="Liu C."/>
            <person name="Sun Q."/>
        </authorList>
    </citation>
    <scope>NUCLEOTIDE SEQUENCE</scope>
    <source>
        <strain evidence="2">BX12</strain>
    </source>
</reference>
<dbReference type="Gene3D" id="2.60.40.10">
    <property type="entry name" value="Immunoglobulins"/>
    <property type="match status" value="1"/>
</dbReference>
<name>A0A923NKG9_9FIRM</name>
<evidence type="ECO:0000313" key="3">
    <source>
        <dbReference type="Proteomes" id="UP000602647"/>
    </source>
</evidence>
<dbReference type="InterPro" id="IPR003961">
    <property type="entry name" value="FN3_dom"/>
</dbReference>
<keyword evidence="3" id="KW-1185">Reference proteome</keyword>
<proteinExistence type="predicted"/>
<dbReference type="CDD" id="cd00063">
    <property type="entry name" value="FN3"/>
    <property type="match status" value="1"/>
</dbReference>
<dbReference type="Proteomes" id="UP000602647">
    <property type="component" value="Unassembled WGS sequence"/>
</dbReference>
<evidence type="ECO:0000313" key="2">
    <source>
        <dbReference type="EMBL" id="MBC6680763.1"/>
    </source>
</evidence>
<dbReference type="RefSeq" id="WP_187303861.1">
    <property type="nucleotide sequence ID" value="NZ_JACRYT010000018.1"/>
</dbReference>
<dbReference type="Pfam" id="PF00041">
    <property type="entry name" value="fn3"/>
    <property type="match status" value="1"/>
</dbReference>
<organism evidence="2 3">
    <name type="scientific">Zhenpiania hominis</name>
    <dbReference type="NCBI Taxonomy" id="2763644"/>
    <lineage>
        <taxon>Bacteria</taxon>
        <taxon>Bacillati</taxon>
        <taxon>Bacillota</taxon>
        <taxon>Clostridia</taxon>
        <taxon>Peptostreptococcales</taxon>
        <taxon>Anaerovoracaceae</taxon>
        <taxon>Zhenpiania</taxon>
    </lineage>
</organism>
<dbReference type="SUPFAM" id="SSF49265">
    <property type="entry name" value="Fibronectin type III"/>
    <property type="match status" value="1"/>
</dbReference>
<dbReference type="InterPro" id="IPR036116">
    <property type="entry name" value="FN3_sf"/>
</dbReference>
<dbReference type="PROSITE" id="PS50853">
    <property type="entry name" value="FN3"/>
    <property type="match status" value="1"/>
</dbReference>
<gene>
    <name evidence="2" type="ORF">H9L42_13115</name>
</gene>
<accession>A0A923NKG9</accession>
<evidence type="ECO:0000259" key="1">
    <source>
        <dbReference type="PROSITE" id="PS50853"/>
    </source>
</evidence>
<comment type="caution">
    <text evidence="2">The sequence shown here is derived from an EMBL/GenBank/DDBJ whole genome shotgun (WGS) entry which is preliminary data.</text>
</comment>
<feature type="domain" description="Fibronectin type-III" evidence="1">
    <location>
        <begin position="345"/>
        <end position="435"/>
    </location>
</feature>
<dbReference type="EMBL" id="JACRYT010000018">
    <property type="protein sequence ID" value="MBC6680763.1"/>
    <property type="molecule type" value="Genomic_DNA"/>
</dbReference>
<dbReference type="AlphaFoldDB" id="A0A923NKG9"/>
<dbReference type="InterPro" id="IPR013783">
    <property type="entry name" value="Ig-like_fold"/>
</dbReference>
<protein>
    <submittedName>
        <fullName evidence="2">Fibronectin type III domain-containing protein</fullName>
    </submittedName>
</protein>
<sequence length="435" mass="49364">MKGKRRIVILTALIMCIGTIFVPVSGYAATAEKKGYDNVAPTINNVTFAQSVTKPDVLKVSFDLKEEDTGAVGVSFYFHNRENLNYMYSNVGIWNNGSEGNWSKNPKFTGRYTVNVRIPSTAPEGEYFLRQIDVADQAGNQRQYFETNLGDENDIQNVNINNGRNSVTVKNEFDVAFQTYITNSTILSRLKSMPTGTCAMINFDKYNHTAKKAWFDAIRGQNKTIVFSDDGIQWMINGRDIKKKTKDVDLNVKVKRELGTSYGTKDNIVSLDFASNGILPGSMTVRVKTNYVLGTGQKLYYYDDNNLKLESTKVLGYQDGDSTWSELKLTHNSKFLLSKKDLVNSPKKLKTIRKKGRKLQVKWGKIKGVKKYQVQYSTSKKFAKKKTKTKVVKGNKVTLKRLKAKKRYYVRVRAVKSSKVYGIYSKSKRTGKIKR</sequence>